<dbReference type="STRING" id="1076551.HA48_02295"/>
<proteinExistence type="predicted"/>
<comment type="caution">
    <text evidence="2">The sequence shown here is derived from an EMBL/GenBank/DDBJ whole genome shotgun (WGS) entry which is preliminary data.</text>
</comment>
<evidence type="ECO:0000256" key="1">
    <source>
        <dbReference type="SAM" id="Phobius"/>
    </source>
</evidence>
<feature type="transmembrane region" description="Helical" evidence="1">
    <location>
        <begin position="6"/>
        <end position="21"/>
    </location>
</feature>
<evidence type="ECO:0000313" key="3">
    <source>
        <dbReference type="Proteomes" id="UP000193104"/>
    </source>
</evidence>
<feature type="transmembrane region" description="Helical" evidence="1">
    <location>
        <begin position="285"/>
        <end position="305"/>
    </location>
</feature>
<sequence length="377" mass="42480">MGIYWIISLSLTFVAIVEIMLSKNENTAQIRTWLYFVAVIVLITFCGIRGLGTGLDDFQYRDFYAQFIDKIIIEGFWRAVIEFRYEPMIYAIAGATRIFTANPDIFLFVFAVIAVGVNAHYFRKLTPLPLVALAVYSAHLFINKDMNQIRFGLCSAFLMGFVYHMSRRSKSGMFTTFILSFISHATAIVSILIPLAMIVRKNKYIPIAIVVASLPLAFMGSSALITALSSHLGSLGDRAMGYADVDSRQEQGILTLSNLKNIGFVFIFSYMLLSDKIKNFDAEKFNTYYILVITFAIGSGLRMALQDYASGGRLANYLLQVEPVLISLCIWETKKLMKVAATAVTILMVLYYLYYNTISSKQSIVGYEVSRTFQLFK</sequence>
<feature type="transmembrane region" description="Helical" evidence="1">
    <location>
        <begin position="252"/>
        <end position="273"/>
    </location>
</feature>
<keyword evidence="1" id="KW-1133">Transmembrane helix</keyword>
<keyword evidence="3" id="KW-1185">Reference proteome</keyword>
<keyword evidence="1" id="KW-0472">Membrane</keyword>
<evidence type="ECO:0000313" key="2">
    <source>
        <dbReference type="EMBL" id="ORM74784.1"/>
    </source>
</evidence>
<dbReference type="InterPro" id="IPR049458">
    <property type="entry name" value="EpsG-like"/>
</dbReference>
<dbReference type="Pfam" id="PF14897">
    <property type="entry name" value="EpsG"/>
    <property type="match status" value="1"/>
</dbReference>
<organism evidence="2 3">
    <name type="scientific">Pantoea wallisii</name>
    <dbReference type="NCBI Taxonomy" id="1076551"/>
    <lineage>
        <taxon>Bacteria</taxon>
        <taxon>Pseudomonadati</taxon>
        <taxon>Pseudomonadota</taxon>
        <taxon>Gammaproteobacteria</taxon>
        <taxon>Enterobacterales</taxon>
        <taxon>Erwiniaceae</taxon>
        <taxon>Pantoea</taxon>
    </lineage>
</organism>
<feature type="transmembrane region" description="Helical" evidence="1">
    <location>
        <begin position="125"/>
        <end position="142"/>
    </location>
</feature>
<feature type="transmembrane region" description="Helical" evidence="1">
    <location>
        <begin position="172"/>
        <end position="195"/>
    </location>
</feature>
<feature type="transmembrane region" description="Helical" evidence="1">
    <location>
        <begin position="149"/>
        <end position="166"/>
    </location>
</feature>
<feature type="transmembrane region" description="Helical" evidence="1">
    <location>
        <begin position="207"/>
        <end position="232"/>
    </location>
</feature>
<dbReference type="Proteomes" id="UP000193104">
    <property type="component" value="Unassembled WGS sequence"/>
</dbReference>
<dbReference type="EMBL" id="MLFS01000004">
    <property type="protein sequence ID" value="ORM74784.1"/>
    <property type="molecule type" value="Genomic_DNA"/>
</dbReference>
<gene>
    <name evidence="2" type="ORF">HA48_02295</name>
</gene>
<dbReference type="OrthoDB" id="6521070at2"/>
<accession>A0A1X1DDU0</accession>
<dbReference type="AlphaFoldDB" id="A0A1X1DDU0"/>
<protein>
    <submittedName>
        <fullName evidence="2">Amylovoran biosynthesis protein AmsC</fullName>
    </submittedName>
</protein>
<name>A0A1X1DDU0_9GAMM</name>
<feature type="transmembrane region" description="Helical" evidence="1">
    <location>
        <begin position="101"/>
        <end position="119"/>
    </location>
</feature>
<keyword evidence="1" id="KW-0812">Transmembrane</keyword>
<feature type="transmembrane region" description="Helical" evidence="1">
    <location>
        <begin position="33"/>
        <end position="51"/>
    </location>
</feature>
<reference evidence="2 3" key="1">
    <citation type="journal article" date="2017" name="Antonie Van Leeuwenhoek">
        <title>Phylogenomic resolution of the bacterial genus Pantoea and its relationship with Erwinia and Tatumella.</title>
        <authorList>
            <person name="Palmer M."/>
            <person name="Steenkamp E.T."/>
            <person name="Coetzee M.P."/>
            <person name="Chan W.Y."/>
            <person name="van Zyl E."/>
            <person name="De Maayer P."/>
            <person name="Coutinho T.A."/>
            <person name="Blom J."/>
            <person name="Smits T.H."/>
            <person name="Duffy B."/>
            <person name="Venter S.N."/>
        </authorList>
    </citation>
    <scope>NUCLEOTIDE SEQUENCE [LARGE SCALE GENOMIC DNA]</scope>
    <source>
        <strain evidence="2 3">LMG 26277</strain>
    </source>
</reference>
<feature type="transmembrane region" description="Helical" evidence="1">
    <location>
        <begin position="336"/>
        <end position="354"/>
    </location>
</feature>